<dbReference type="EC" id="2.1.1.72" evidence="1"/>
<feature type="domain" description="Type II methyltransferase M.TaqI-like" evidence="6">
    <location>
        <begin position="672"/>
        <end position="864"/>
    </location>
</feature>
<proteinExistence type="predicted"/>
<evidence type="ECO:0000256" key="5">
    <source>
        <dbReference type="ARBA" id="ARBA00047942"/>
    </source>
</evidence>
<evidence type="ECO:0000256" key="1">
    <source>
        <dbReference type="ARBA" id="ARBA00011900"/>
    </source>
</evidence>
<dbReference type="Pfam" id="PF07669">
    <property type="entry name" value="Eco57I"/>
    <property type="match status" value="1"/>
</dbReference>
<keyword evidence="2 7" id="KW-0489">Methyltransferase</keyword>
<gene>
    <name evidence="7" type="ORF">ACFPCS_10940</name>
</gene>
<dbReference type="GO" id="GO:0032259">
    <property type="term" value="P:methylation"/>
    <property type="evidence" value="ECO:0007669"/>
    <property type="project" value="UniProtKB-KW"/>
</dbReference>
<keyword evidence="3" id="KW-0808">Transferase</keyword>
<dbReference type="EMBL" id="JBHSIW010000014">
    <property type="protein sequence ID" value="MFC4904080.1"/>
    <property type="molecule type" value="Genomic_DNA"/>
</dbReference>
<dbReference type="Gene3D" id="3.40.50.150">
    <property type="entry name" value="Vaccinia Virus protein VP39"/>
    <property type="match status" value="1"/>
</dbReference>
<dbReference type="RefSeq" id="WP_277551870.1">
    <property type="nucleotide sequence ID" value="NZ_JARAMH010000015.1"/>
</dbReference>
<dbReference type="PANTHER" id="PTHR33841">
    <property type="entry name" value="DNA METHYLTRANSFERASE YEEA-RELATED"/>
    <property type="match status" value="1"/>
</dbReference>
<evidence type="ECO:0000259" key="6">
    <source>
        <dbReference type="Pfam" id="PF07669"/>
    </source>
</evidence>
<keyword evidence="4" id="KW-0949">S-adenosyl-L-methionine</keyword>
<organism evidence="7 8">
    <name type="scientific">Kocuria oceani</name>
    <dbReference type="NCBI Taxonomy" id="988827"/>
    <lineage>
        <taxon>Bacteria</taxon>
        <taxon>Bacillati</taxon>
        <taxon>Actinomycetota</taxon>
        <taxon>Actinomycetes</taxon>
        <taxon>Micrococcales</taxon>
        <taxon>Micrococcaceae</taxon>
        <taxon>Kocuria</taxon>
    </lineage>
</organism>
<dbReference type="PANTHER" id="PTHR33841:SF1">
    <property type="entry name" value="DNA METHYLTRANSFERASE A"/>
    <property type="match status" value="1"/>
</dbReference>
<evidence type="ECO:0000256" key="4">
    <source>
        <dbReference type="ARBA" id="ARBA00022691"/>
    </source>
</evidence>
<comment type="catalytic activity">
    <reaction evidence="5">
        <text>a 2'-deoxyadenosine in DNA + S-adenosyl-L-methionine = an N(6)-methyl-2'-deoxyadenosine in DNA + S-adenosyl-L-homocysteine + H(+)</text>
        <dbReference type="Rhea" id="RHEA:15197"/>
        <dbReference type="Rhea" id="RHEA-COMP:12418"/>
        <dbReference type="Rhea" id="RHEA-COMP:12419"/>
        <dbReference type="ChEBI" id="CHEBI:15378"/>
        <dbReference type="ChEBI" id="CHEBI:57856"/>
        <dbReference type="ChEBI" id="CHEBI:59789"/>
        <dbReference type="ChEBI" id="CHEBI:90615"/>
        <dbReference type="ChEBI" id="CHEBI:90616"/>
        <dbReference type="EC" id="2.1.1.72"/>
    </reaction>
</comment>
<dbReference type="InterPro" id="IPR050953">
    <property type="entry name" value="N4_N6_ade-DNA_methylase"/>
</dbReference>
<dbReference type="InterPro" id="IPR011639">
    <property type="entry name" value="MethylTrfase_TaqI-like_dom"/>
</dbReference>
<evidence type="ECO:0000313" key="8">
    <source>
        <dbReference type="Proteomes" id="UP001595797"/>
    </source>
</evidence>
<evidence type="ECO:0000256" key="3">
    <source>
        <dbReference type="ARBA" id="ARBA00022679"/>
    </source>
</evidence>
<keyword evidence="8" id="KW-1185">Reference proteome</keyword>
<accession>A0ABV9TL20</accession>
<dbReference type="SUPFAM" id="SSF53335">
    <property type="entry name" value="S-adenosyl-L-methionine-dependent methyltransferases"/>
    <property type="match status" value="1"/>
</dbReference>
<sequence length="1348" mass="148567">MSSDSSLDSFLADFNGRVWKQPGAPEALTPHHIYPANPGVQVEVVYATSSARPSASDARALWSDRWNKRPTGVLLVAAYPNGGAAPKAAVVGLRDKGTYVADLAFSSVELVVEQVLEAPTTARAEEILASLFEEHEDDEIPGLVNTGLFATHELLTNVPNRSDWQTAGACARSFRGHGGEDLVRSVGWEIVHQGTDALLTKDGRGEAVAVFLEGEELFDRPATRFGTVSPVQHAIAAARNARLRWVLAVQGTRMRLYTADPDTGVARKGSDTYTEINLATIDDEHAAYATLLMTPEALCEGGTADEILGRSMDHATALGERLRERVYVDVVPDLATAVAQQLKATTEAELREAYHITLVVLFRLLFVAYAEDRGLLPYRTNEAYTHVSLKGRARYYATQAHGGDGLRFDPHAEDLWDTLLNIWHGVYAGHTEWGIPAYGGSLFDPQGEVGATISAMRLTNAQVGPALVKLLVDTGRDATDGPVDFQTLSVREFGTIYEGLLESSLSIAPSDLTLDDKGTYVPAKLSDNVVVAAGRVYFHNASGKRKATGSYFTKQFAVEHLLETALDPAVEEHLAQVAALLDTGNDTGAHAKFWDFRVADISMGSGHFLVGAVDHVASAFTAFLTDHPIPTVMAELDRLRATALEKLTEAKSETVPEIDQMTLVRRQVAKRCIYGIDINTVAVDLARLALWIHTFIPGLPMSSLDHGLVRGNSLTGIGTLEEVFTVNAFKPNYKWTRSFLADRLEEELEDSAKQLRRVGLTSEATAEETKEAAEAYAEAVHQSEPAKAILDAAVATRLGTINLDGVFDTDTIIRAGRGVEVQAKTHELDALHFVHAFPEVFINSDGSPGGFHVILGNPPWDEVMVEEPKFWQRYYPGVMGMAPSAQKKAIQQYRTERPDLLPLLETERKQAEKYRKALLAGPYPGLGTGDVDLYKAFSWRFWQLLRDGGRFGVVFPRSVLNAAGSAKWREEILLCGQFTSVVSMVNTREWVFDDVDPRYSVNLLTIKKERLDEPQVGLAGPFHSLNDYQKGHRQLGALPASGLGEWASGATFPLLPDTYSVQVFKALRSHPRLDSGEQWLFKPVREFDATNDRKTFDAGSDAPGRWPVYTGATFNLWDPDFGDPYAYADPGTVTKALFDKRKRQSRLKSSAFLGLEPEIVNDIHTLPCLRPRIAFRDIARATDTRTMLACLVPGNVVLTNKAPYLLQRKGCPADEAYVLGILSSIPLDWYTRRYVEIGMNLHIANAFPVPRPAPEDVRRLRVVEIAGRLAAVDGRYAEWAAEVGVPVGSTHGEGVKNDLICELDAVVAHLYGLAREELIHVYRTFHRGWNYQPRLDVVLEHFDRWENQ</sequence>
<evidence type="ECO:0000256" key="2">
    <source>
        <dbReference type="ARBA" id="ARBA00022603"/>
    </source>
</evidence>
<dbReference type="PRINTS" id="PR00507">
    <property type="entry name" value="N12N6MTFRASE"/>
</dbReference>
<reference evidence="8" key="1">
    <citation type="journal article" date="2019" name="Int. J. Syst. Evol. Microbiol.">
        <title>The Global Catalogue of Microorganisms (GCM) 10K type strain sequencing project: providing services to taxonomists for standard genome sequencing and annotation.</title>
        <authorList>
            <consortium name="The Broad Institute Genomics Platform"/>
            <consortium name="The Broad Institute Genome Sequencing Center for Infectious Disease"/>
            <person name="Wu L."/>
            <person name="Ma J."/>
        </authorList>
    </citation>
    <scope>NUCLEOTIDE SEQUENCE [LARGE SCALE GENOMIC DNA]</scope>
    <source>
        <strain evidence="8">CGMCC 4.6946</strain>
    </source>
</reference>
<protein>
    <recommendedName>
        <fullName evidence="1">site-specific DNA-methyltransferase (adenine-specific)</fullName>
        <ecNumber evidence="1">2.1.1.72</ecNumber>
    </recommendedName>
</protein>
<dbReference type="GO" id="GO:0008168">
    <property type="term" value="F:methyltransferase activity"/>
    <property type="evidence" value="ECO:0007669"/>
    <property type="project" value="UniProtKB-KW"/>
</dbReference>
<evidence type="ECO:0000313" key="7">
    <source>
        <dbReference type="EMBL" id="MFC4904080.1"/>
    </source>
</evidence>
<dbReference type="Proteomes" id="UP001595797">
    <property type="component" value="Unassembled WGS sequence"/>
</dbReference>
<name>A0ABV9TL20_9MICC</name>
<dbReference type="InterPro" id="IPR029063">
    <property type="entry name" value="SAM-dependent_MTases_sf"/>
</dbReference>
<comment type="caution">
    <text evidence="7">The sequence shown here is derived from an EMBL/GenBank/DDBJ whole genome shotgun (WGS) entry which is preliminary data.</text>
</comment>